<evidence type="ECO:0000259" key="2">
    <source>
        <dbReference type="SMART" id="SM00829"/>
    </source>
</evidence>
<keyword evidence="6" id="KW-1185">Reference proteome</keyword>
<name>A0A410WPQ6_9BACL</name>
<sequence>MPMNKQILLRSRPEGMPTVDHFEFREVPVSDPAEGQVVVRSLYLSVDPYMRGRMNESKSYVPPYKLDEPISGGIVGEVVSSRSEQFETGDKVLGMLGWQLYNTVDASAVRKVDEDLAPLSAYLSVLGLTGMTAYFGLLDIGKPQEGETVVVSGAAGAVGMMVGQIAKLKGARVVGIAGSDEKTAYLEKELGFDAAVNYKTADNLDEAIAKACPDGVDVYYDNVGGRISDTVMKQLNDHARIPLCGAISSYNSTDGDLGPRIQPQLIKTRSLIQGFVLSDYASRFHEAGADLGKWLSEGKLKYEETIVEGFDNVPKAFLELFKGTNLGKMLVKVSEADGE</sequence>
<dbReference type="GO" id="GO:0016628">
    <property type="term" value="F:oxidoreductase activity, acting on the CH-CH group of donors, NAD or NADP as acceptor"/>
    <property type="evidence" value="ECO:0007669"/>
    <property type="project" value="InterPro"/>
</dbReference>
<dbReference type="FunFam" id="3.40.50.720:FF:000121">
    <property type="entry name" value="Prostaglandin reductase 2"/>
    <property type="match status" value="1"/>
</dbReference>
<dbReference type="GeneID" id="95373377"/>
<dbReference type="Proteomes" id="UP000288943">
    <property type="component" value="Chromosome"/>
</dbReference>
<dbReference type="InterPro" id="IPR011032">
    <property type="entry name" value="GroES-like_sf"/>
</dbReference>
<dbReference type="Pfam" id="PF00107">
    <property type="entry name" value="ADH_zinc_N"/>
    <property type="match status" value="1"/>
</dbReference>
<dbReference type="SUPFAM" id="SSF51735">
    <property type="entry name" value="NAD(P)-binding Rossmann-fold domains"/>
    <property type="match status" value="1"/>
</dbReference>
<dbReference type="Proteomes" id="UP001527202">
    <property type="component" value="Unassembled WGS sequence"/>
</dbReference>
<dbReference type="InterPro" id="IPR020843">
    <property type="entry name" value="ER"/>
</dbReference>
<reference evidence="4 5" key="1">
    <citation type="submission" date="2018-01" db="EMBL/GenBank/DDBJ databases">
        <title>The whole genome sequencing and assembly of Paenibacillus chitinolyticus KCCM 41400 strain.</title>
        <authorList>
            <person name="Kim J.-Y."/>
            <person name="Park M.-K."/>
            <person name="Lee Y.-J."/>
            <person name="Yi H."/>
            <person name="Bahn Y.-S."/>
            <person name="Kim J.F."/>
            <person name="Lee D.-W."/>
        </authorList>
    </citation>
    <scope>NUCLEOTIDE SEQUENCE [LARGE SCALE GENOMIC DNA]</scope>
    <source>
        <strain evidence="4 5">KCCM 41400</strain>
    </source>
</reference>
<proteinExistence type="predicted"/>
<dbReference type="SMART" id="SM00829">
    <property type="entry name" value="PKS_ER"/>
    <property type="match status" value="1"/>
</dbReference>
<dbReference type="EMBL" id="CP026520">
    <property type="protein sequence ID" value="QAV16335.1"/>
    <property type="molecule type" value="Genomic_DNA"/>
</dbReference>
<dbReference type="RefSeq" id="WP_129112440.1">
    <property type="nucleotide sequence ID" value="NZ_CP026520.1"/>
</dbReference>
<evidence type="ECO:0000256" key="1">
    <source>
        <dbReference type="ARBA" id="ARBA00023002"/>
    </source>
</evidence>
<dbReference type="KEGG" id="pchi:PC41400_00920"/>
<dbReference type="PANTHER" id="PTHR43205">
    <property type="entry name" value="PROSTAGLANDIN REDUCTASE"/>
    <property type="match status" value="1"/>
</dbReference>
<reference evidence="3 6" key="2">
    <citation type="submission" date="2022-05" db="EMBL/GenBank/DDBJ databases">
        <title>Genome Sequencing of Bee-Associated Microbes.</title>
        <authorList>
            <person name="Dunlap C."/>
        </authorList>
    </citation>
    <scope>NUCLEOTIDE SEQUENCE [LARGE SCALE GENOMIC DNA]</scope>
    <source>
        <strain evidence="3 6">NRRL B-23120</strain>
    </source>
</reference>
<dbReference type="CDD" id="cd05288">
    <property type="entry name" value="PGDH"/>
    <property type="match status" value="1"/>
</dbReference>
<dbReference type="Pfam" id="PF16884">
    <property type="entry name" value="ADH_N_2"/>
    <property type="match status" value="1"/>
</dbReference>
<dbReference type="InterPro" id="IPR041694">
    <property type="entry name" value="ADH_N_2"/>
</dbReference>
<dbReference type="InterPro" id="IPR013149">
    <property type="entry name" value="ADH-like_C"/>
</dbReference>
<dbReference type="OrthoDB" id="9805663at2"/>
<keyword evidence="1" id="KW-0560">Oxidoreductase</keyword>
<evidence type="ECO:0000313" key="3">
    <source>
        <dbReference type="EMBL" id="MCY9597303.1"/>
    </source>
</evidence>
<protein>
    <submittedName>
        <fullName evidence="4">NADP-dependent oxidoreductase</fullName>
    </submittedName>
</protein>
<evidence type="ECO:0000313" key="6">
    <source>
        <dbReference type="Proteomes" id="UP001527202"/>
    </source>
</evidence>
<accession>A0A410WPQ6</accession>
<evidence type="ECO:0000313" key="4">
    <source>
        <dbReference type="EMBL" id="QAV16335.1"/>
    </source>
</evidence>
<organism evidence="4 5">
    <name type="scientific">Paenibacillus chitinolyticus</name>
    <dbReference type="NCBI Taxonomy" id="79263"/>
    <lineage>
        <taxon>Bacteria</taxon>
        <taxon>Bacillati</taxon>
        <taxon>Bacillota</taxon>
        <taxon>Bacilli</taxon>
        <taxon>Bacillales</taxon>
        <taxon>Paenibacillaceae</taxon>
        <taxon>Paenibacillus</taxon>
    </lineage>
</organism>
<dbReference type="PANTHER" id="PTHR43205:SF7">
    <property type="entry name" value="PROSTAGLANDIN REDUCTASE 1"/>
    <property type="match status" value="1"/>
</dbReference>
<dbReference type="SUPFAM" id="SSF50129">
    <property type="entry name" value="GroES-like"/>
    <property type="match status" value="2"/>
</dbReference>
<dbReference type="InterPro" id="IPR036291">
    <property type="entry name" value="NAD(P)-bd_dom_sf"/>
</dbReference>
<dbReference type="Gene3D" id="3.90.180.10">
    <property type="entry name" value="Medium-chain alcohol dehydrogenases, catalytic domain"/>
    <property type="match status" value="1"/>
</dbReference>
<evidence type="ECO:0000313" key="5">
    <source>
        <dbReference type="Proteomes" id="UP000288943"/>
    </source>
</evidence>
<gene>
    <name evidence="3" type="ORF">M5X16_16200</name>
    <name evidence="4" type="ORF">PC41400_00920</name>
</gene>
<feature type="domain" description="Enoyl reductase (ER)" evidence="2">
    <location>
        <begin position="17"/>
        <end position="331"/>
    </location>
</feature>
<dbReference type="AlphaFoldDB" id="A0A410WPQ6"/>
<dbReference type="Gene3D" id="3.40.50.720">
    <property type="entry name" value="NAD(P)-binding Rossmann-like Domain"/>
    <property type="match status" value="1"/>
</dbReference>
<dbReference type="InterPro" id="IPR045010">
    <property type="entry name" value="MDR_fam"/>
</dbReference>
<dbReference type="EMBL" id="JAMDMJ010000018">
    <property type="protein sequence ID" value="MCY9597303.1"/>
    <property type="molecule type" value="Genomic_DNA"/>
</dbReference>